<dbReference type="Proteomes" id="UP000828390">
    <property type="component" value="Unassembled WGS sequence"/>
</dbReference>
<name>A0A9D3YCE0_DREPO</name>
<evidence type="ECO:0000313" key="3">
    <source>
        <dbReference type="Proteomes" id="UP000828390"/>
    </source>
</evidence>
<accession>A0A9D3YCE0</accession>
<protein>
    <submittedName>
        <fullName evidence="2">Uncharacterized protein</fullName>
    </submittedName>
</protein>
<reference evidence="2" key="1">
    <citation type="journal article" date="2019" name="bioRxiv">
        <title>The Genome of the Zebra Mussel, Dreissena polymorpha: A Resource for Invasive Species Research.</title>
        <authorList>
            <person name="McCartney M.A."/>
            <person name="Auch B."/>
            <person name="Kono T."/>
            <person name="Mallez S."/>
            <person name="Zhang Y."/>
            <person name="Obille A."/>
            <person name="Becker A."/>
            <person name="Abrahante J.E."/>
            <person name="Garbe J."/>
            <person name="Badalamenti J.P."/>
            <person name="Herman A."/>
            <person name="Mangelson H."/>
            <person name="Liachko I."/>
            <person name="Sullivan S."/>
            <person name="Sone E.D."/>
            <person name="Koren S."/>
            <person name="Silverstein K.A.T."/>
            <person name="Beckman K.B."/>
            <person name="Gohl D.M."/>
        </authorList>
    </citation>
    <scope>NUCLEOTIDE SEQUENCE</scope>
    <source>
        <strain evidence="2">Duluth1</strain>
        <tissue evidence="2">Whole animal</tissue>
    </source>
</reference>
<comment type="caution">
    <text evidence="2">The sequence shown here is derived from an EMBL/GenBank/DDBJ whole genome shotgun (WGS) entry which is preliminary data.</text>
</comment>
<feature type="region of interest" description="Disordered" evidence="1">
    <location>
        <begin position="1"/>
        <end position="26"/>
    </location>
</feature>
<keyword evidence="3" id="KW-1185">Reference proteome</keyword>
<dbReference type="AlphaFoldDB" id="A0A9D3YCE0"/>
<feature type="compositionally biased region" description="Basic and acidic residues" evidence="1">
    <location>
        <begin position="15"/>
        <end position="26"/>
    </location>
</feature>
<gene>
    <name evidence="2" type="ORF">DPMN_085415</name>
</gene>
<evidence type="ECO:0000256" key="1">
    <source>
        <dbReference type="SAM" id="MobiDB-lite"/>
    </source>
</evidence>
<reference evidence="2" key="2">
    <citation type="submission" date="2020-11" db="EMBL/GenBank/DDBJ databases">
        <authorList>
            <person name="McCartney M.A."/>
            <person name="Auch B."/>
            <person name="Kono T."/>
            <person name="Mallez S."/>
            <person name="Becker A."/>
            <person name="Gohl D.M."/>
            <person name="Silverstein K.A.T."/>
            <person name="Koren S."/>
            <person name="Bechman K.B."/>
            <person name="Herman A."/>
            <person name="Abrahante J.E."/>
            <person name="Garbe J."/>
        </authorList>
    </citation>
    <scope>NUCLEOTIDE SEQUENCE</scope>
    <source>
        <strain evidence="2">Duluth1</strain>
        <tissue evidence="2">Whole animal</tissue>
    </source>
</reference>
<organism evidence="2 3">
    <name type="scientific">Dreissena polymorpha</name>
    <name type="common">Zebra mussel</name>
    <name type="synonym">Mytilus polymorpha</name>
    <dbReference type="NCBI Taxonomy" id="45954"/>
    <lineage>
        <taxon>Eukaryota</taxon>
        <taxon>Metazoa</taxon>
        <taxon>Spiralia</taxon>
        <taxon>Lophotrochozoa</taxon>
        <taxon>Mollusca</taxon>
        <taxon>Bivalvia</taxon>
        <taxon>Autobranchia</taxon>
        <taxon>Heteroconchia</taxon>
        <taxon>Euheterodonta</taxon>
        <taxon>Imparidentia</taxon>
        <taxon>Neoheterodontei</taxon>
        <taxon>Myida</taxon>
        <taxon>Dreissenoidea</taxon>
        <taxon>Dreissenidae</taxon>
        <taxon>Dreissena</taxon>
    </lineage>
</organism>
<proteinExistence type="predicted"/>
<dbReference type="EMBL" id="JAIWYP010000016">
    <property type="protein sequence ID" value="KAH3697903.1"/>
    <property type="molecule type" value="Genomic_DNA"/>
</dbReference>
<sequence length="57" mass="6922">MYPDHTQRKNTQSQYKEESKHRRTLDANNRELIQAEVDKYPYPLEDVRPQLYNRVTG</sequence>
<evidence type="ECO:0000313" key="2">
    <source>
        <dbReference type="EMBL" id="KAH3697903.1"/>
    </source>
</evidence>